<sequence length="38" mass="4352">SFSGVIEYKIIVLRFGTIRSLNLQNGEFAEDTFLMDNL</sequence>
<evidence type="ECO:0000313" key="1">
    <source>
        <dbReference type="EMBL" id="GAH02202.1"/>
    </source>
</evidence>
<reference evidence="1" key="1">
    <citation type="journal article" date="2014" name="Front. Microbiol.">
        <title>High frequency of phylogenetically diverse reductive dehalogenase-homologous genes in deep subseafloor sedimentary metagenomes.</title>
        <authorList>
            <person name="Kawai M."/>
            <person name="Futagami T."/>
            <person name="Toyoda A."/>
            <person name="Takaki Y."/>
            <person name="Nishi S."/>
            <person name="Hori S."/>
            <person name="Arai W."/>
            <person name="Tsubouchi T."/>
            <person name="Morono Y."/>
            <person name="Uchiyama I."/>
            <person name="Ito T."/>
            <person name="Fujiyama A."/>
            <person name="Inagaki F."/>
            <person name="Takami H."/>
        </authorList>
    </citation>
    <scope>NUCLEOTIDE SEQUENCE</scope>
    <source>
        <strain evidence="1">Expedition CK06-06</strain>
    </source>
</reference>
<feature type="non-terminal residue" evidence="1">
    <location>
        <position position="1"/>
    </location>
</feature>
<dbReference type="EMBL" id="BART01024234">
    <property type="protein sequence ID" value="GAH02202.1"/>
    <property type="molecule type" value="Genomic_DNA"/>
</dbReference>
<comment type="caution">
    <text evidence="1">The sequence shown here is derived from an EMBL/GenBank/DDBJ whole genome shotgun (WGS) entry which is preliminary data.</text>
</comment>
<protein>
    <submittedName>
        <fullName evidence="1">Uncharacterized protein</fullName>
    </submittedName>
</protein>
<organism evidence="1">
    <name type="scientific">marine sediment metagenome</name>
    <dbReference type="NCBI Taxonomy" id="412755"/>
    <lineage>
        <taxon>unclassified sequences</taxon>
        <taxon>metagenomes</taxon>
        <taxon>ecological metagenomes</taxon>
    </lineage>
</organism>
<name>X1C4C1_9ZZZZ</name>
<proteinExistence type="predicted"/>
<gene>
    <name evidence="1" type="ORF">S01H4_43848</name>
</gene>
<accession>X1C4C1</accession>
<dbReference type="AlphaFoldDB" id="X1C4C1"/>